<dbReference type="AlphaFoldDB" id="A0A8H2WNP4"/>
<dbReference type="EMBL" id="CAJMWR010000720">
    <property type="protein sequence ID" value="CAE6397152.1"/>
    <property type="molecule type" value="Genomic_DNA"/>
</dbReference>
<dbReference type="PANTHER" id="PTHR47642">
    <property type="entry name" value="ATP-DEPENDENT DNA HELICASE"/>
    <property type="match status" value="1"/>
</dbReference>
<name>A0A8H2WNP4_9AGAM</name>
<dbReference type="Proteomes" id="UP000663840">
    <property type="component" value="Unassembled WGS sequence"/>
</dbReference>
<organism evidence="1 2">
    <name type="scientific">Rhizoctonia solani</name>
    <dbReference type="NCBI Taxonomy" id="456999"/>
    <lineage>
        <taxon>Eukaryota</taxon>
        <taxon>Fungi</taxon>
        <taxon>Dikarya</taxon>
        <taxon>Basidiomycota</taxon>
        <taxon>Agaricomycotina</taxon>
        <taxon>Agaricomycetes</taxon>
        <taxon>Cantharellales</taxon>
        <taxon>Ceratobasidiaceae</taxon>
        <taxon>Rhizoctonia</taxon>
    </lineage>
</organism>
<dbReference type="PANTHER" id="PTHR47642:SF5">
    <property type="entry name" value="ATP-DEPENDENT DNA HELICASE"/>
    <property type="match status" value="1"/>
</dbReference>
<protein>
    <submittedName>
        <fullName evidence="1">Uncharacterized protein</fullName>
    </submittedName>
</protein>
<proteinExistence type="predicted"/>
<reference evidence="1" key="1">
    <citation type="submission" date="2021-01" db="EMBL/GenBank/DDBJ databases">
        <authorList>
            <person name="Kaushik A."/>
        </authorList>
    </citation>
    <scope>NUCLEOTIDE SEQUENCE</scope>
    <source>
        <strain evidence="1">AG1-1A</strain>
    </source>
</reference>
<dbReference type="SUPFAM" id="SSF52540">
    <property type="entry name" value="P-loop containing nucleoside triphosphate hydrolases"/>
    <property type="match status" value="1"/>
</dbReference>
<evidence type="ECO:0000313" key="2">
    <source>
        <dbReference type="Proteomes" id="UP000663840"/>
    </source>
</evidence>
<sequence length="271" mass="29978">MHVKQTEFVRLLNELRLGITSDGTTNILKGLDRPIKCNDGILPTEIYPHRQTAQWANTYHLAKLDTKEWVNHGLDKYGKDRYGFAVRASEADVMLEKRAPKILALQNIAESSLVNGSIGRVIDFITPEKALEEGHTIAGAAVTISDGDTSMRPSIKTQFKAKTWPLVRFVSSGTVLMPPVDFGLDNGIGGMRASRKQIHRAQGQTIDRLRVNLAKTFAPGQAYVAISRCKSLEGLQLVNFSPSSVFVDKRVIEWDRDLAVAPIMHRGSSKA</sequence>
<gene>
    <name evidence="1" type="ORF">RDB_LOCUS33920</name>
</gene>
<accession>A0A8H2WNP4</accession>
<dbReference type="CDD" id="cd18809">
    <property type="entry name" value="SF1_C_RecD"/>
    <property type="match status" value="1"/>
</dbReference>
<evidence type="ECO:0000313" key="1">
    <source>
        <dbReference type="EMBL" id="CAE6397152.1"/>
    </source>
</evidence>
<dbReference type="InterPro" id="IPR051055">
    <property type="entry name" value="PIF1_helicase"/>
</dbReference>
<comment type="caution">
    <text evidence="1">The sequence shown here is derived from an EMBL/GenBank/DDBJ whole genome shotgun (WGS) entry which is preliminary data.</text>
</comment>
<dbReference type="InterPro" id="IPR027417">
    <property type="entry name" value="P-loop_NTPase"/>
</dbReference>